<reference evidence="2 3" key="1">
    <citation type="submission" date="2017-06" db="EMBL/GenBank/DDBJ databases">
        <title>A platform for efficient transgenesis in Macrostomum lignano, a flatworm model organism for stem cell research.</title>
        <authorList>
            <person name="Berezikov E."/>
        </authorList>
    </citation>
    <scope>NUCLEOTIDE SEQUENCE [LARGE SCALE GENOMIC DNA]</scope>
    <source>
        <strain evidence="2">DV1</strain>
        <tissue evidence="2">Whole organism</tissue>
    </source>
</reference>
<feature type="region of interest" description="Disordered" evidence="1">
    <location>
        <begin position="491"/>
        <end position="599"/>
    </location>
</feature>
<feature type="compositionally biased region" description="Low complexity" evidence="1">
    <location>
        <begin position="640"/>
        <end position="649"/>
    </location>
</feature>
<feature type="compositionally biased region" description="Basic and acidic residues" evidence="1">
    <location>
        <begin position="491"/>
        <end position="517"/>
    </location>
</feature>
<feature type="compositionally biased region" description="Basic and acidic residues" evidence="1">
    <location>
        <begin position="158"/>
        <end position="176"/>
    </location>
</feature>
<feature type="compositionally biased region" description="Low complexity" evidence="1">
    <location>
        <begin position="923"/>
        <end position="938"/>
    </location>
</feature>
<feature type="compositionally biased region" description="Basic and acidic residues" evidence="1">
    <location>
        <begin position="547"/>
        <end position="556"/>
    </location>
</feature>
<sequence length="1069" mass="115956">PNKMASADIDQFIQEQKQRLAADRQRIGNNREAFPPGPSTNGGLALAAKPTVSTAAVPTIEFPRPQSNNSKEESSGGLFSKLGAYADTRRAFDESRREDYLKLRKPVPAAFPAAQDPPVPAYPASMSTAGSGSGSGGGLGIVGGLRDSTSARQRKERQRNAEYNEYLRMKEQEQQRKRQPQQKQQQQQLHQPPRQTPLPEIPQHQPTPPPPPQQQPQPSNRVDFTSLDDLERRVAELRGFTAVQPPAASSRYPGGAAPTANGLADGSKDPVSRLEQLEAEYENLRKMLLRQNAQQQQQPQPQKPHQPPASSTRLEASSFATSTSSASSAAVATVGGAIDTRRPDTASQRERKRQAYKAELERQLAEQKQQKQRPSLQEQSATRPGIGDLSSLQSSKPSPPAGYLGLDLDDGGGGGLGSYGLGIYEGLSASQAAAPTSNRGVRFVEPSLTTQKEDPVASGGGGGLLALGTEQERKAQAAARQKAEYAKELERQMAEKRAAEIKRKREREEFERKKEAEIAAYDPFGKGGGGAPIKDAQGNTRANLKQVMRETDDDRLSNSGHRAAATGDGYDDFRGRGGDFSSGVAPAGSADPDDWMQHLDGLKDLQTRLSKSFTDDFGGFSNATAANATNSRQQKDVQQQEKQQQQQPQHARGGHGIFGRGLSDEQKRQRERYQEELRQQVEEQRRAKEAERKRQAEEDLKEQRRAEEQQRRMQAEAEAERRRQAEKEAAARQRNEELRLAAEEQRKQAAAAAAAARRRRDVGSPPAQPPAAQHHHQQQQHQHQQQHQRYSPRAASPPVPAIRTQMEVPPKQQKPPTPRQQQQQHQQQQHQSLQRQSTAASVASAPEPESIEQLARLRNQLRSERRRIEEALDAGGGGAGSGSANGNGAGTYRVRGSSAGNQVDVFDMARDRRKPVAAKRNIAASSGGAAAAASAAAGKTSSNRRNFDDIGGLAPSDLGLGSVGGGGGETFESMQLDSESAFVDIDQPLSPSGFEQLGGGSGGGGGGALSSTVSLDVDRIDRANEARLKRLQRLQADAVSLNDPEEVLSRFMSRQTRPVSGQTGHEGDD</sequence>
<feature type="region of interest" description="Disordered" evidence="1">
    <location>
        <begin position="612"/>
        <end position="950"/>
    </location>
</feature>
<feature type="compositionally biased region" description="Low complexity" evidence="1">
    <location>
        <begin position="389"/>
        <end position="406"/>
    </location>
</feature>
<feature type="non-terminal residue" evidence="2">
    <location>
        <position position="1"/>
    </location>
</feature>
<feature type="compositionally biased region" description="Basic and acidic residues" evidence="1">
    <location>
        <begin position="861"/>
        <end position="870"/>
    </location>
</feature>
<dbReference type="Proteomes" id="UP000215902">
    <property type="component" value="Unassembled WGS sequence"/>
</dbReference>
<keyword evidence="3" id="KW-1185">Reference proteome</keyword>
<feature type="compositionally biased region" description="Basic and acidic residues" evidence="1">
    <location>
        <begin position="266"/>
        <end position="276"/>
    </location>
</feature>
<comment type="caution">
    <text evidence="2">The sequence shown here is derived from an EMBL/GenBank/DDBJ whole genome shotgun (WGS) entry which is preliminary data.</text>
</comment>
<feature type="compositionally biased region" description="Low complexity" evidence="1">
    <location>
        <begin position="819"/>
        <end position="848"/>
    </location>
</feature>
<feature type="compositionally biased region" description="Polar residues" evidence="1">
    <location>
        <begin position="372"/>
        <end position="382"/>
    </location>
</feature>
<feature type="region of interest" description="Disordered" evidence="1">
    <location>
        <begin position="446"/>
        <end position="465"/>
    </location>
</feature>
<feature type="region of interest" description="Disordered" evidence="1">
    <location>
        <begin position="1042"/>
        <end position="1069"/>
    </location>
</feature>
<proteinExistence type="predicted"/>
<feature type="compositionally biased region" description="Gly residues" evidence="1">
    <location>
        <begin position="996"/>
        <end position="1008"/>
    </location>
</feature>
<evidence type="ECO:0000313" key="3">
    <source>
        <dbReference type="Proteomes" id="UP000215902"/>
    </source>
</evidence>
<accession>A0A267FP29</accession>
<feature type="compositionally biased region" description="Basic and acidic residues" evidence="1">
    <location>
        <begin position="339"/>
        <end position="349"/>
    </location>
</feature>
<feature type="compositionally biased region" description="Gly residues" evidence="1">
    <location>
        <begin position="131"/>
        <end position="143"/>
    </location>
</feature>
<organism evidence="2 3">
    <name type="scientific">Macrostomum lignano</name>
    <dbReference type="NCBI Taxonomy" id="282301"/>
    <lineage>
        <taxon>Eukaryota</taxon>
        <taxon>Metazoa</taxon>
        <taxon>Spiralia</taxon>
        <taxon>Lophotrochozoa</taxon>
        <taxon>Platyhelminthes</taxon>
        <taxon>Rhabditophora</taxon>
        <taxon>Macrostomorpha</taxon>
        <taxon>Macrostomida</taxon>
        <taxon>Macrostomidae</taxon>
        <taxon>Macrostomum</taxon>
    </lineage>
</organism>
<feature type="compositionally biased region" description="Low complexity" evidence="1">
    <location>
        <begin position="779"/>
        <end position="788"/>
    </location>
</feature>
<name>A0A267FP29_9PLAT</name>
<feature type="compositionally biased region" description="Pro residues" evidence="1">
    <location>
        <begin position="194"/>
        <end position="215"/>
    </location>
</feature>
<dbReference type="PANTHER" id="PTHR21616:SF3">
    <property type="match status" value="1"/>
</dbReference>
<feature type="compositionally biased region" description="Basic and acidic residues" evidence="1">
    <location>
        <begin position="356"/>
        <end position="369"/>
    </location>
</feature>
<dbReference type="GO" id="GO:0032467">
    <property type="term" value="P:positive regulation of cytokinesis"/>
    <property type="evidence" value="ECO:0007669"/>
    <property type="project" value="InterPro"/>
</dbReference>
<dbReference type="EMBL" id="NIVC01000922">
    <property type="protein sequence ID" value="PAA74789.1"/>
    <property type="molecule type" value="Genomic_DNA"/>
</dbReference>
<feature type="compositionally biased region" description="Low complexity" evidence="1">
    <location>
        <begin position="181"/>
        <end position="193"/>
    </location>
</feature>
<dbReference type="GO" id="GO:0005874">
    <property type="term" value="C:microtubule"/>
    <property type="evidence" value="ECO:0007669"/>
    <property type="project" value="InterPro"/>
</dbReference>
<feature type="compositionally biased region" description="Basic and acidic residues" evidence="1">
    <location>
        <begin position="662"/>
        <end position="747"/>
    </location>
</feature>
<dbReference type="OrthoDB" id="10044099at2759"/>
<dbReference type="AlphaFoldDB" id="A0A267FP29"/>
<feature type="compositionally biased region" description="Low complexity" evidence="1">
    <location>
        <begin position="622"/>
        <end position="632"/>
    </location>
</feature>
<dbReference type="InterPro" id="IPR026708">
    <property type="entry name" value="CSPP1"/>
</dbReference>
<feature type="compositionally biased region" description="Polar residues" evidence="1">
    <location>
        <begin position="1052"/>
        <end position="1063"/>
    </location>
</feature>
<dbReference type="STRING" id="282301.A0A267FP29"/>
<dbReference type="GO" id="GO:0000922">
    <property type="term" value="C:spindle pole"/>
    <property type="evidence" value="ECO:0007669"/>
    <property type="project" value="InterPro"/>
</dbReference>
<feature type="compositionally biased region" description="Low complexity" evidence="1">
    <location>
        <begin position="316"/>
        <end position="337"/>
    </location>
</feature>
<gene>
    <name evidence="2" type="ORF">BOX15_Mlig033933g5</name>
</gene>
<feature type="region of interest" description="Disordered" evidence="1">
    <location>
        <begin position="985"/>
        <end position="1012"/>
    </location>
</feature>
<feature type="region of interest" description="Disordered" evidence="1">
    <location>
        <begin position="106"/>
        <end position="410"/>
    </location>
</feature>
<protein>
    <recommendedName>
        <fullName evidence="4">CCDC66 domain-containing protein</fullName>
    </recommendedName>
</protein>
<dbReference type="PANTHER" id="PTHR21616">
    <property type="entry name" value="CENTROSOME SPINDLE POLE ASSOCIATED PROTEIN"/>
    <property type="match status" value="1"/>
</dbReference>
<evidence type="ECO:0008006" key="4">
    <source>
        <dbReference type="Google" id="ProtNLM"/>
    </source>
</evidence>
<evidence type="ECO:0000313" key="2">
    <source>
        <dbReference type="EMBL" id="PAA74789.1"/>
    </source>
</evidence>
<feature type="compositionally biased region" description="Gly residues" evidence="1">
    <location>
        <begin position="874"/>
        <end position="889"/>
    </location>
</feature>
<feature type="region of interest" description="Disordered" evidence="1">
    <location>
        <begin position="59"/>
        <end position="94"/>
    </location>
</feature>
<dbReference type="GO" id="GO:0005813">
    <property type="term" value="C:centrosome"/>
    <property type="evidence" value="ECO:0007669"/>
    <property type="project" value="InterPro"/>
</dbReference>
<evidence type="ECO:0000256" key="1">
    <source>
        <dbReference type="SAM" id="MobiDB-lite"/>
    </source>
</evidence>